<dbReference type="EMBL" id="JAQIZT010000015">
    <property type="protein sequence ID" value="KAJ6970977.1"/>
    <property type="molecule type" value="Genomic_DNA"/>
</dbReference>
<gene>
    <name evidence="1" type="ORF">NC653_035293</name>
</gene>
<dbReference type="Proteomes" id="UP001164929">
    <property type="component" value="Chromosome 15"/>
</dbReference>
<sequence>MRRNPMAWSASITSHTMDDDLHRKLLYLENKGILFCT</sequence>
<reference evidence="1" key="1">
    <citation type="journal article" date="2023" name="Mol. Ecol. Resour.">
        <title>Chromosome-level genome assembly of a triploid poplar Populus alba 'Berolinensis'.</title>
        <authorList>
            <person name="Chen S."/>
            <person name="Yu Y."/>
            <person name="Wang X."/>
            <person name="Wang S."/>
            <person name="Zhang T."/>
            <person name="Zhou Y."/>
            <person name="He R."/>
            <person name="Meng N."/>
            <person name="Wang Y."/>
            <person name="Liu W."/>
            <person name="Liu Z."/>
            <person name="Liu J."/>
            <person name="Guo Q."/>
            <person name="Huang H."/>
            <person name="Sederoff R.R."/>
            <person name="Wang G."/>
            <person name="Qu G."/>
            <person name="Chen S."/>
        </authorList>
    </citation>
    <scope>NUCLEOTIDE SEQUENCE</scope>
    <source>
        <strain evidence="1">SC-2020</strain>
    </source>
</reference>
<organism evidence="1 2">
    <name type="scientific">Populus alba x Populus x berolinensis</name>
    <dbReference type="NCBI Taxonomy" id="444605"/>
    <lineage>
        <taxon>Eukaryota</taxon>
        <taxon>Viridiplantae</taxon>
        <taxon>Streptophyta</taxon>
        <taxon>Embryophyta</taxon>
        <taxon>Tracheophyta</taxon>
        <taxon>Spermatophyta</taxon>
        <taxon>Magnoliopsida</taxon>
        <taxon>eudicotyledons</taxon>
        <taxon>Gunneridae</taxon>
        <taxon>Pentapetalae</taxon>
        <taxon>rosids</taxon>
        <taxon>fabids</taxon>
        <taxon>Malpighiales</taxon>
        <taxon>Salicaceae</taxon>
        <taxon>Saliceae</taxon>
        <taxon>Populus</taxon>
    </lineage>
</organism>
<accession>A0AAD6LPL0</accession>
<comment type="caution">
    <text evidence="1">The sequence shown here is derived from an EMBL/GenBank/DDBJ whole genome shotgun (WGS) entry which is preliminary data.</text>
</comment>
<proteinExistence type="predicted"/>
<keyword evidence="2" id="KW-1185">Reference proteome</keyword>
<protein>
    <submittedName>
        <fullName evidence="1">Uncharacterized protein</fullName>
    </submittedName>
</protein>
<dbReference type="AlphaFoldDB" id="A0AAD6LPL0"/>
<evidence type="ECO:0000313" key="1">
    <source>
        <dbReference type="EMBL" id="KAJ6970977.1"/>
    </source>
</evidence>
<name>A0AAD6LPL0_9ROSI</name>
<evidence type="ECO:0000313" key="2">
    <source>
        <dbReference type="Proteomes" id="UP001164929"/>
    </source>
</evidence>